<accession>A0A251XY61</accession>
<feature type="region of interest" description="Disordered" evidence="1">
    <location>
        <begin position="1"/>
        <end position="21"/>
    </location>
</feature>
<comment type="caution">
    <text evidence="2">The sequence shown here is derived from an EMBL/GenBank/DDBJ whole genome shotgun (WGS) entry which is preliminary data.</text>
</comment>
<gene>
    <name evidence="2" type="ORF">CMsap09_14825</name>
</gene>
<organism evidence="2 3">
    <name type="scientific">Clavibacter michiganensis</name>
    <dbReference type="NCBI Taxonomy" id="28447"/>
    <lineage>
        <taxon>Bacteria</taxon>
        <taxon>Bacillati</taxon>
        <taxon>Actinomycetota</taxon>
        <taxon>Actinomycetes</taxon>
        <taxon>Micrococcales</taxon>
        <taxon>Microbacteriaceae</taxon>
        <taxon>Clavibacter</taxon>
    </lineage>
</organism>
<feature type="compositionally biased region" description="Basic and acidic residues" evidence="1">
    <location>
        <begin position="86"/>
        <end position="115"/>
    </location>
</feature>
<proteinExistence type="predicted"/>
<evidence type="ECO:0000313" key="3">
    <source>
        <dbReference type="Proteomes" id="UP000195106"/>
    </source>
</evidence>
<sequence length="123" mass="12753">MLPGGQVGEGGDPLHGRGEVEQHALAVGLSADPVELGAEGGGDDLAERRARGILGDLQLRDDRLDLLPEQRAEQLLPHAEAVVEGAVREPGLRGDGPRARPGDARDGHHAHRGVEELGPPGGP</sequence>
<reference evidence="2 3" key="1">
    <citation type="submission" date="2016-08" db="EMBL/GenBank/DDBJ databases">
        <title>Genome sequence of Clavibacter michiganensis spp. strain CASJ009.</title>
        <authorList>
            <person name="Thapa S.P."/>
            <person name="Coaker G."/>
        </authorList>
    </citation>
    <scope>NUCLEOTIDE SEQUENCE [LARGE SCALE GENOMIC DNA]</scope>
    <source>
        <strain evidence="2">CASJ009</strain>
    </source>
</reference>
<evidence type="ECO:0000256" key="1">
    <source>
        <dbReference type="SAM" id="MobiDB-lite"/>
    </source>
</evidence>
<evidence type="ECO:0000313" key="2">
    <source>
        <dbReference type="EMBL" id="OUE10219.1"/>
    </source>
</evidence>
<feature type="compositionally biased region" description="Gly residues" evidence="1">
    <location>
        <begin position="1"/>
        <end position="11"/>
    </location>
</feature>
<dbReference type="AlphaFoldDB" id="A0A251XY61"/>
<feature type="region of interest" description="Disordered" evidence="1">
    <location>
        <begin position="82"/>
        <end position="123"/>
    </location>
</feature>
<dbReference type="EMBL" id="MDHJ01000001">
    <property type="protein sequence ID" value="OUE10219.1"/>
    <property type="molecule type" value="Genomic_DNA"/>
</dbReference>
<dbReference type="Proteomes" id="UP000195106">
    <property type="component" value="Unassembled WGS sequence"/>
</dbReference>
<protein>
    <submittedName>
        <fullName evidence="2">Uncharacterized protein</fullName>
    </submittedName>
</protein>
<feature type="compositionally biased region" description="Basic and acidic residues" evidence="1">
    <location>
        <begin position="12"/>
        <end position="21"/>
    </location>
</feature>
<name>A0A251XY61_9MICO</name>